<dbReference type="AlphaFoldDB" id="A0A084W465"/>
<dbReference type="VEuPathDB" id="VectorBase:ASIC012947"/>
<accession>A0A084W465</accession>
<dbReference type="EMBL" id="KE525297">
    <property type="protein sequence ID" value="KFB45009.1"/>
    <property type="molecule type" value="Genomic_DNA"/>
</dbReference>
<name>A0A084W465_ANOSI</name>
<dbReference type="Proteomes" id="UP000030765">
    <property type="component" value="Unassembled WGS sequence"/>
</dbReference>
<reference evidence="2" key="2">
    <citation type="submission" date="2020-05" db="UniProtKB">
        <authorList>
            <consortium name="EnsemblMetazoa"/>
        </authorList>
    </citation>
    <scope>IDENTIFICATION</scope>
</reference>
<gene>
    <name evidence="1" type="ORF">ZHAS_00012947</name>
</gene>
<evidence type="ECO:0000313" key="2">
    <source>
        <dbReference type="EnsemblMetazoa" id="ASIC012947-PA"/>
    </source>
</evidence>
<dbReference type="EnsemblMetazoa" id="ASIC012947-RA">
    <property type="protein sequence ID" value="ASIC012947-PA"/>
    <property type="gene ID" value="ASIC012947"/>
</dbReference>
<dbReference type="EMBL" id="ATLV01020284">
    <property type="status" value="NOT_ANNOTATED_CDS"/>
    <property type="molecule type" value="Genomic_DNA"/>
</dbReference>
<sequence>MKASRWTLEGRQSADIKLLCGCYLLRWPIVALLHCVTSGCYDTNRISFDIG</sequence>
<evidence type="ECO:0000313" key="1">
    <source>
        <dbReference type="EMBL" id="KFB45009.1"/>
    </source>
</evidence>
<reference evidence="1 3" key="1">
    <citation type="journal article" date="2014" name="BMC Genomics">
        <title>Genome sequence of Anopheles sinensis provides insight into genetics basis of mosquito competence for malaria parasites.</title>
        <authorList>
            <person name="Zhou D."/>
            <person name="Zhang D."/>
            <person name="Ding G."/>
            <person name="Shi L."/>
            <person name="Hou Q."/>
            <person name="Ye Y."/>
            <person name="Xu Y."/>
            <person name="Zhou H."/>
            <person name="Xiong C."/>
            <person name="Li S."/>
            <person name="Yu J."/>
            <person name="Hong S."/>
            <person name="Yu X."/>
            <person name="Zou P."/>
            <person name="Chen C."/>
            <person name="Chang X."/>
            <person name="Wang W."/>
            <person name="Lv Y."/>
            <person name="Sun Y."/>
            <person name="Ma L."/>
            <person name="Shen B."/>
            <person name="Zhu C."/>
        </authorList>
    </citation>
    <scope>NUCLEOTIDE SEQUENCE [LARGE SCALE GENOMIC DNA]</scope>
</reference>
<organism evidence="1">
    <name type="scientific">Anopheles sinensis</name>
    <name type="common">Mosquito</name>
    <dbReference type="NCBI Taxonomy" id="74873"/>
    <lineage>
        <taxon>Eukaryota</taxon>
        <taxon>Metazoa</taxon>
        <taxon>Ecdysozoa</taxon>
        <taxon>Arthropoda</taxon>
        <taxon>Hexapoda</taxon>
        <taxon>Insecta</taxon>
        <taxon>Pterygota</taxon>
        <taxon>Neoptera</taxon>
        <taxon>Endopterygota</taxon>
        <taxon>Diptera</taxon>
        <taxon>Nematocera</taxon>
        <taxon>Culicoidea</taxon>
        <taxon>Culicidae</taxon>
        <taxon>Anophelinae</taxon>
        <taxon>Anopheles</taxon>
    </lineage>
</organism>
<keyword evidence="3" id="KW-1185">Reference proteome</keyword>
<protein>
    <submittedName>
        <fullName evidence="1 2">Uncharacterized protein</fullName>
    </submittedName>
</protein>
<proteinExistence type="predicted"/>
<evidence type="ECO:0000313" key="3">
    <source>
        <dbReference type="Proteomes" id="UP000030765"/>
    </source>
</evidence>